<dbReference type="EMBL" id="CP063137">
    <property type="protein sequence ID" value="QOU21967.1"/>
    <property type="molecule type" value="Genomic_DNA"/>
</dbReference>
<proteinExistence type="predicted"/>
<gene>
    <name evidence="3" type="ORF">BRETT_002131</name>
</gene>
<accession>A0A871R586</accession>
<name>A0A871R586_DEKBR</name>
<sequence length="553" mass="61688">MSSTMTQSGYRGQPGFRQPGILDTEVLALNDYDDHSSTIERAGLRQTSLSARLNNQRLKKHKTKAQIVLNSNASIYSLSNGSNGSTPSLYAQPPGVPYANSAFNGSSGSLTSVTHRPLQQSQNRPPYVNNGQMAPPQFRQPAPGQIPNGYMSPNGYPQPQQQLQQAQQPQQYQQFQQQQQYQQFQQPQGMHQPADMQQRRFVQPAQTPSGNASVFHGRLSPSSGMQSQRNSNYSSRMSEFNFYSHSGSSQAFKTTSPQTIGTQSVSNDSFVGNMEDSSLQRSSLTYGNRMSSNTSEDLDSVAKPGNLSNRTSNQDASAIMSSNGAASSSPQLDNLRSENDQLKKKLKELEDSMQSVNITKKLVDESSEKVEAYVYDIAKLKTDSVRKEHLNTQLITFITQIMQKIPGYIDQKATFEELVGKLSIPQSAKESYIKALKSYEEADTQDASKALKKGATLSRKDIFDIFRDEVKLLSSKVQRLEEEKHHTEQILRKQIEDERRTIRKFSLSKKCRPGVKDSSVHTPLNRKRIASFRLIDVVEPRLDISKEGGGVSH</sequence>
<keyword evidence="1" id="KW-0175">Coiled coil</keyword>
<evidence type="ECO:0000313" key="3">
    <source>
        <dbReference type="EMBL" id="QOU21967.1"/>
    </source>
</evidence>
<reference evidence="3" key="2">
    <citation type="journal article" name="BMC Genomics">
        <title>New genome assemblies reveal patterns of domestication and adaptation across Brettanomyces (Dekkera) species.</title>
        <authorList>
            <person name="Roach M.J."/>
            <person name="Borneman A.R."/>
        </authorList>
    </citation>
    <scope>NUCLEOTIDE SEQUENCE</scope>
    <source>
        <strain evidence="3">UCD 2041</strain>
    </source>
</reference>
<organism evidence="3 4">
    <name type="scientific">Dekkera bruxellensis</name>
    <name type="common">Brettanomyces custersii</name>
    <dbReference type="NCBI Taxonomy" id="5007"/>
    <lineage>
        <taxon>Eukaryota</taxon>
        <taxon>Fungi</taxon>
        <taxon>Dikarya</taxon>
        <taxon>Ascomycota</taxon>
        <taxon>Saccharomycotina</taxon>
        <taxon>Pichiomycetes</taxon>
        <taxon>Pichiales</taxon>
        <taxon>Pichiaceae</taxon>
        <taxon>Brettanomyces</taxon>
    </lineage>
</organism>
<feature type="compositionally biased region" description="Polar residues" evidence="2">
    <location>
        <begin position="107"/>
        <end position="132"/>
    </location>
</feature>
<dbReference type="AlphaFoldDB" id="A0A871R586"/>
<dbReference type="Proteomes" id="UP000663131">
    <property type="component" value="Chromosome 9"/>
</dbReference>
<dbReference type="RefSeq" id="XP_041138460.1">
    <property type="nucleotide sequence ID" value="XM_041280669.1"/>
</dbReference>
<dbReference type="OrthoDB" id="3997753at2759"/>
<evidence type="ECO:0000256" key="2">
    <source>
        <dbReference type="SAM" id="MobiDB-lite"/>
    </source>
</evidence>
<evidence type="ECO:0000256" key="1">
    <source>
        <dbReference type="SAM" id="Coils"/>
    </source>
</evidence>
<feature type="compositionally biased region" description="Low complexity" evidence="2">
    <location>
        <begin position="157"/>
        <end position="188"/>
    </location>
</feature>
<feature type="region of interest" description="Disordered" evidence="2">
    <location>
        <begin position="107"/>
        <end position="233"/>
    </location>
</feature>
<feature type="compositionally biased region" description="Polar residues" evidence="2">
    <location>
        <begin position="306"/>
        <end position="334"/>
    </location>
</feature>
<feature type="compositionally biased region" description="Polar residues" evidence="2">
    <location>
        <begin position="247"/>
        <end position="295"/>
    </location>
</feature>
<feature type="coiled-coil region" evidence="1">
    <location>
        <begin position="463"/>
        <end position="497"/>
    </location>
</feature>
<feature type="compositionally biased region" description="Polar residues" evidence="2">
    <location>
        <begin position="220"/>
        <end position="233"/>
    </location>
</feature>
<reference evidence="3" key="1">
    <citation type="submission" date="2020-10" db="EMBL/GenBank/DDBJ databases">
        <authorList>
            <person name="Palmer J.M."/>
        </authorList>
    </citation>
    <scope>NUCLEOTIDE SEQUENCE</scope>
    <source>
        <strain evidence="3">UCD 2041</strain>
    </source>
</reference>
<evidence type="ECO:0000313" key="4">
    <source>
        <dbReference type="Proteomes" id="UP000663131"/>
    </source>
</evidence>
<dbReference type="GeneID" id="64574055"/>
<protein>
    <submittedName>
        <fullName evidence="3">Uncharacterized protein</fullName>
    </submittedName>
</protein>
<feature type="region of interest" description="Disordered" evidence="2">
    <location>
        <begin position="247"/>
        <end position="334"/>
    </location>
</feature>
<dbReference type="KEGG" id="bbrx:BRETT_002131"/>